<dbReference type="Proteomes" id="UP000319859">
    <property type="component" value="Unassembled WGS sequence"/>
</dbReference>
<dbReference type="OrthoDB" id="583339at2"/>
<evidence type="ECO:0000259" key="1">
    <source>
        <dbReference type="Pfam" id="PF13546"/>
    </source>
</evidence>
<dbReference type="InterPro" id="IPR038721">
    <property type="entry name" value="IS701-like_DDE_dom"/>
</dbReference>
<keyword evidence="2" id="KW-0540">Nuclease</keyword>
<evidence type="ECO:0000313" key="3">
    <source>
        <dbReference type="Proteomes" id="UP000319859"/>
    </source>
</evidence>
<evidence type="ECO:0000313" key="2">
    <source>
        <dbReference type="EMBL" id="TWB09675.1"/>
    </source>
</evidence>
<feature type="domain" description="Transposase IS701-like DDE" evidence="1">
    <location>
        <begin position="17"/>
        <end position="230"/>
    </location>
</feature>
<accession>A0A560EK92</accession>
<dbReference type="Pfam" id="PF13546">
    <property type="entry name" value="DDE_5"/>
    <property type="match status" value="1"/>
</dbReference>
<dbReference type="GO" id="GO:0004519">
    <property type="term" value="F:endonuclease activity"/>
    <property type="evidence" value="ECO:0007669"/>
    <property type="project" value="UniProtKB-KW"/>
</dbReference>
<name>A0A560EK92_9PROT</name>
<dbReference type="InterPro" id="IPR039365">
    <property type="entry name" value="IS701-like"/>
</dbReference>
<dbReference type="PANTHER" id="PTHR33627">
    <property type="entry name" value="TRANSPOSASE"/>
    <property type="match status" value="1"/>
</dbReference>
<keyword evidence="2" id="KW-0255">Endonuclease</keyword>
<dbReference type="EMBL" id="VITN01000040">
    <property type="protein sequence ID" value="TWB09675.1"/>
    <property type="molecule type" value="Genomic_DNA"/>
</dbReference>
<proteinExistence type="predicted"/>
<gene>
    <name evidence="2" type="ORF">FBZ89_14020</name>
</gene>
<reference evidence="2 3" key="1">
    <citation type="submission" date="2019-06" db="EMBL/GenBank/DDBJ databases">
        <title>Genomic Encyclopedia of Type Strains, Phase IV (KMG-V): Genome sequencing to study the core and pangenomes of soil and plant-associated prokaryotes.</title>
        <authorList>
            <person name="Whitman W."/>
        </authorList>
    </citation>
    <scope>NUCLEOTIDE SEQUENCE [LARGE SCALE GENOMIC DNA]</scope>
    <source>
        <strain evidence="2 3">BR 11880</strain>
    </source>
</reference>
<dbReference type="NCBIfam" id="NF033540">
    <property type="entry name" value="transpos_IS701"/>
    <property type="match status" value="1"/>
</dbReference>
<keyword evidence="2" id="KW-0378">Hydrolase</keyword>
<sequence>MENKADFERFERYLCKLQEHIGHVDRHKPLKDYCIGLLAAGGRKTAGPLAAFTAPNRSPAQHQALLHFIGKAPWPDALLLREAGRHVWPSLGGPSVWAVDEYSFRKQGKHSVGVLRQSCPELGKVENCQIAVTLTGASATASLPMDYRLYLPREWADDDTRREKAAIPATIHYRSKKEIAIDLIMDAMAAGADARPVLAGCDYGADPNFRKIVGDQGLDYVMDVPGSTLFLVEPVVDCLISEPSGQYTSVRLRTGLPERGAMSAEHLAAVVRDQMRPMTEQILDALTVLKVSPVDDAPMDGGGAAWLVIRGGSPVRHRMGYSVTNMAIPARMPEIRKVPAWRDTIRKGKLQLKQELGLGHYEGRSWRGFHHHATLCVAVQAFLSGERYRPGPAAVADLMPPAVTPQPIPSASAAACG</sequence>
<comment type="caution">
    <text evidence="2">The sequence shown here is derived from an EMBL/GenBank/DDBJ whole genome shotgun (WGS) entry which is preliminary data.</text>
</comment>
<protein>
    <submittedName>
        <fullName evidence="2">DDE superfamily endonuclease</fullName>
    </submittedName>
</protein>
<dbReference type="AlphaFoldDB" id="A0A560EK92"/>
<dbReference type="PANTHER" id="PTHR33627:SF1">
    <property type="entry name" value="TRANSPOSASE"/>
    <property type="match status" value="1"/>
</dbReference>
<organism evidence="2 3">
    <name type="scientific">Nitrospirillum amazonense</name>
    <dbReference type="NCBI Taxonomy" id="28077"/>
    <lineage>
        <taxon>Bacteria</taxon>
        <taxon>Pseudomonadati</taxon>
        <taxon>Pseudomonadota</taxon>
        <taxon>Alphaproteobacteria</taxon>
        <taxon>Rhodospirillales</taxon>
        <taxon>Azospirillaceae</taxon>
        <taxon>Nitrospirillum</taxon>
    </lineage>
</organism>